<sequence length="332" mass="35164">MISAKAQTDDAGPSAGREQDGSAEESVRVRSSGGAEFVVRLLRAERPDAPVALVVPAMGARARFYAPFARGLHQGGLHVAVTDLRGQGESTPVARRGVAYGYREMVDDDLPAVARAVSAAFPRSPVVLIGHSLGGQLALLSSATELTGVHAVVLTAAGSVWWRGFGSVRGLRNLVGSQLFAALATALGYWPGERLGFGGTQPTAVMRDWARQGRTGRYTLRGSDTDYEAALARLKLPVLAVGVENDSLAPPGATDHLLQKIPAAPVSRWHYSEALAGSHRLDHFRWVLHSDGMSAYITDWISGTLTTRRDGAAQQSTQPDPAGEGRPDRGGD</sequence>
<gene>
    <name evidence="3" type="ORF">O1G22_00145</name>
</gene>
<dbReference type="EMBL" id="CP115300">
    <property type="protein sequence ID" value="WBO61408.1"/>
    <property type="molecule type" value="Genomic_DNA"/>
</dbReference>
<evidence type="ECO:0000313" key="4">
    <source>
        <dbReference type="Proteomes" id="UP001212326"/>
    </source>
</evidence>
<feature type="domain" description="Serine aminopeptidase S33" evidence="2">
    <location>
        <begin position="53"/>
        <end position="270"/>
    </location>
</feature>
<dbReference type="InterPro" id="IPR029058">
    <property type="entry name" value="AB_hydrolase_fold"/>
</dbReference>
<feature type="compositionally biased region" description="Basic and acidic residues" evidence="1">
    <location>
        <begin position="17"/>
        <end position="28"/>
    </location>
</feature>
<name>A0ABY7NWD0_9ACTN</name>
<dbReference type="RefSeq" id="WP_270079371.1">
    <property type="nucleotide sequence ID" value="NZ_CP115300.1"/>
</dbReference>
<proteinExistence type="predicted"/>
<evidence type="ECO:0000313" key="3">
    <source>
        <dbReference type="EMBL" id="WBO61408.1"/>
    </source>
</evidence>
<dbReference type="Pfam" id="PF12146">
    <property type="entry name" value="Hydrolase_4"/>
    <property type="match status" value="1"/>
</dbReference>
<dbReference type="Gene3D" id="3.40.50.1820">
    <property type="entry name" value="alpha/beta hydrolase"/>
    <property type="match status" value="1"/>
</dbReference>
<dbReference type="Proteomes" id="UP001212326">
    <property type="component" value="Chromosome"/>
</dbReference>
<feature type="region of interest" description="Disordered" evidence="1">
    <location>
        <begin position="309"/>
        <end position="332"/>
    </location>
</feature>
<evidence type="ECO:0000259" key="2">
    <source>
        <dbReference type="Pfam" id="PF12146"/>
    </source>
</evidence>
<dbReference type="SUPFAM" id="SSF53474">
    <property type="entry name" value="alpha/beta-Hydrolases"/>
    <property type="match status" value="1"/>
</dbReference>
<keyword evidence="4" id="KW-1185">Reference proteome</keyword>
<protein>
    <submittedName>
        <fullName evidence="3">Alpha/beta fold hydrolase</fullName>
    </submittedName>
</protein>
<feature type="compositionally biased region" description="Basic and acidic residues" evidence="1">
    <location>
        <begin position="323"/>
        <end position="332"/>
    </location>
</feature>
<feature type="region of interest" description="Disordered" evidence="1">
    <location>
        <begin position="1"/>
        <end position="29"/>
    </location>
</feature>
<keyword evidence="3" id="KW-0378">Hydrolase</keyword>
<reference evidence="3 4" key="1">
    <citation type="submission" date="2022-12" db="EMBL/GenBank/DDBJ databases">
        <authorList>
            <person name="Mo P."/>
        </authorList>
    </citation>
    <scope>NUCLEOTIDE SEQUENCE [LARGE SCALE GENOMIC DNA]</scope>
    <source>
        <strain evidence="3 4">HUAS 2-6</strain>
    </source>
</reference>
<dbReference type="GO" id="GO:0016787">
    <property type="term" value="F:hydrolase activity"/>
    <property type="evidence" value="ECO:0007669"/>
    <property type="project" value="UniProtKB-KW"/>
</dbReference>
<accession>A0ABY7NWD0</accession>
<dbReference type="InterPro" id="IPR022742">
    <property type="entry name" value="Hydrolase_4"/>
</dbReference>
<evidence type="ECO:0000256" key="1">
    <source>
        <dbReference type="SAM" id="MobiDB-lite"/>
    </source>
</evidence>
<organism evidence="3 4">
    <name type="scientific">Streptomyces camelliae</name>
    <dbReference type="NCBI Taxonomy" id="3004093"/>
    <lineage>
        <taxon>Bacteria</taxon>
        <taxon>Bacillati</taxon>
        <taxon>Actinomycetota</taxon>
        <taxon>Actinomycetes</taxon>
        <taxon>Kitasatosporales</taxon>
        <taxon>Streptomycetaceae</taxon>
        <taxon>Streptomyces</taxon>
    </lineage>
</organism>